<protein>
    <submittedName>
        <fullName evidence="1">Uncharacterized protein</fullName>
    </submittedName>
</protein>
<reference evidence="1" key="1">
    <citation type="submission" date="2024-06" db="EMBL/GenBank/DDBJ databases">
        <title>Methylostella associata gen. nov., sp. nov., a novel Ancalomicrobiaceae-affiliated facultatively methylotrophic bacteria that feed on methanotrophs of the genus Methylococcus.</title>
        <authorList>
            <person name="Saltykova V."/>
            <person name="Danilova O.V."/>
            <person name="Oshkin I.Y."/>
            <person name="Belova S.E."/>
            <person name="Pimenov N.V."/>
            <person name="Dedysh S.N."/>
        </authorList>
    </citation>
    <scope>NUCLEOTIDE SEQUENCE</scope>
    <source>
        <strain evidence="1">S20</strain>
    </source>
</reference>
<gene>
    <name evidence="1" type="ORF">ABS361_17375</name>
</gene>
<dbReference type="AlphaFoldDB" id="A0AAU7X7M4"/>
<evidence type="ECO:0000313" key="1">
    <source>
        <dbReference type="EMBL" id="XBY43820.1"/>
    </source>
</evidence>
<dbReference type="EMBL" id="CP158568">
    <property type="protein sequence ID" value="XBY43820.1"/>
    <property type="molecule type" value="Genomic_DNA"/>
</dbReference>
<name>A0AAU7X7M4_9HYPH</name>
<accession>A0AAU7X7M4</accession>
<organism evidence="1">
    <name type="scientific">Methyloraptor flagellatus</name>
    <dbReference type="NCBI Taxonomy" id="3162530"/>
    <lineage>
        <taxon>Bacteria</taxon>
        <taxon>Pseudomonadati</taxon>
        <taxon>Pseudomonadota</taxon>
        <taxon>Alphaproteobacteria</taxon>
        <taxon>Hyphomicrobiales</taxon>
        <taxon>Ancalomicrobiaceae</taxon>
        <taxon>Methyloraptor</taxon>
    </lineage>
</organism>
<dbReference type="RefSeq" id="WP_407048920.1">
    <property type="nucleotide sequence ID" value="NZ_CP158568.1"/>
</dbReference>
<proteinExistence type="predicted"/>
<dbReference type="KEGG" id="mflg:ABS361_17375"/>
<sequence>MKITAKQIADWADGKDAQAALPRYVRRLIHDVGSVTQVAMPAGDLTSQPGWDGALVSAAGNAWVPEGRSFWELSCEAQITHKANTDYDKRTRETPQNIRRASVYVAVTGRVWPGRAKWVAEKLGAGEWADVRAYDAGTIEEWLENTPAVKLEFGDEIGLTGHGVEDLGRHWRGWASQTEPQITPEALFVGREAERDRLLDATRKILDAGGSGLIRIRADSVEEAAAFAAASLASQPDSAAGALVVNEAAGWRFVDQNSSLKIAIAARPDAAGKPTVRPGTVVIVPYASGDMEGMSRGGAEGELAAMIALERPDVREFETALSSIGLDESDAKRLASATGRSWSVYRRRRSTNPAIRRPLWLDAPQAAALSTVCLLGSWVAGKPGDRAIVAELAGRPYEQVEADLRHLAQTDDAPILVIGEVWKAKSPLELLDLFGARITRNELDRFFQLALRVLSSPDPELELPDDQRYAAQIYGKVRAESGLLIRAICDTLIKLAVRGPSIAALAAGDIEGRVERLVTDLLSDATGERWLALSSQLPDLAEAAPMAFIRGIERSLAEANAPVLRLLTETGASSLIGRCWHAGLLWALERIAWAPERFTRVALLLARLSRTEIKGNWSNSPRSTLAGLFRSWLPQTAANLEQRIAALDALIGVAPDVASDLLLKLVDTRLDVASASNRPEWRDDDAGVGRGVSGEERDAMLVAVADRVVSSATGHPDRLVKLIEKIDVFDQARIAAVLALFDDFAKRETNDDDREKLRAALRQRIHKQFNYGQLKGVALARRLARLESLYEQLTPRDPVSRSAWLFADPWPQIPVRVREIDHLKRNEWIDRARLDALREIHEAEGWDGIDRLVTICSGRGNVGATLTKLALREEEIADWIVRSGAAFDEQSLQIGEVRGALCMCPTDQALRLVKQVLATADREGWTAKKVAHFLTLAEARTELLALVEQLGTEVEDAYWRCCHPRLWRSDTAEWHDHVVRRLLNAGRPKTAFLVCQYELEKVGPSLIAEMLEGLVSGVEADGVLPDLYSIGVALDRIEESGRIERDRLVRLEFALIRPLGLDAQRHARTFFEAIMSDPKLFTELICLVYRSTGAEPDEPSSEEAEAAAAIAWSALHSCQRSPGTMPDGRIDPESCVRFVDDARALCGEAGRLRSCDSSLGQILAHIPPDEQGSWPPRFLCDLLDRPELEEMRDGFSIGIMNKRGVVRRSLDEGGTQERELASRYREFARPLAGTHVRVFDLLEKLASHYEKDGLREDLDRRLRREGR</sequence>